<accession>X1FG65</accession>
<dbReference type="InterPro" id="IPR050219">
    <property type="entry name" value="DnaG_primase"/>
</dbReference>
<dbReference type="PANTHER" id="PTHR30313:SF2">
    <property type="entry name" value="DNA PRIMASE"/>
    <property type="match status" value="1"/>
</dbReference>
<dbReference type="Gene3D" id="3.90.980.10">
    <property type="entry name" value="DNA primase, catalytic core, N-terminal domain"/>
    <property type="match status" value="1"/>
</dbReference>
<sequence length="89" mass="10434">MEFIEAIEFLAKKIGYNLKYNYSGSKESSKLKNRLVELNELAKKYFDFILFKSKKGLPSLNYLKNRGFGEKTLKEFEVGFSLDCWNNFA</sequence>
<dbReference type="InterPro" id="IPR037068">
    <property type="entry name" value="DNA_primase_core_N_sf"/>
</dbReference>
<dbReference type="GO" id="GO:0005737">
    <property type="term" value="C:cytoplasm"/>
    <property type="evidence" value="ECO:0007669"/>
    <property type="project" value="TreeGrafter"/>
</dbReference>
<proteinExistence type="predicted"/>
<dbReference type="AlphaFoldDB" id="X1FG65"/>
<reference evidence="1" key="1">
    <citation type="journal article" date="2014" name="Front. Microbiol.">
        <title>High frequency of phylogenetically diverse reductive dehalogenase-homologous genes in deep subseafloor sedimentary metagenomes.</title>
        <authorList>
            <person name="Kawai M."/>
            <person name="Futagami T."/>
            <person name="Toyoda A."/>
            <person name="Takaki Y."/>
            <person name="Nishi S."/>
            <person name="Hori S."/>
            <person name="Arai W."/>
            <person name="Tsubouchi T."/>
            <person name="Morono Y."/>
            <person name="Uchiyama I."/>
            <person name="Ito T."/>
            <person name="Fujiyama A."/>
            <person name="Inagaki F."/>
            <person name="Takami H."/>
        </authorList>
    </citation>
    <scope>NUCLEOTIDE SEQUENCE</scope>
    <source>
        <strain evidence="1">Expedition CK06-06</strain>
    </source>
</reference>
<dbReference type="PANTHER" id="PTHR30313">
    <property type="entry name" value="DNA PRIMASE"/>
    <property type="match status" value="1"/>
</dbReference>
<protein>
    <submittedName>
        <fullName evidence="1">Uncharacterized protein</fullName>
    </submittedName>
</protein>
<dbReference type="GO" id="GO:0006269">
    <property type="term" value="P:DNA replication, synthesis of primer"/>
    <property type="evidence" value="ECO:0007669"/>
    <property type="project" value="TreeGrafter"/>
</dbReference>
<dbReference type="EMBL" id="BARU01003007">
    <property type="protein sequence ID" value="GAH19788.1"/>
    <property type="molecule type" value="Genomic_DNA"/>
</dbReference>
<name>X1FG65_9ZZZZ</name>
<evidence type="ECO:0000313" key="1">
    <source>
        <dbReference type="EMBL" id="GAH19788.1"/>
    </source>
</evidence>
<gene>
    <name evidence="1" type="ORF">S03H2_06749</name>
</gene>
<organism evidence="1">
    <name type="scientific">marine sediment metagenome</name>
    <dbReference type="NCBI Taxonomy" id="412755"/>
    <lineage>
        <taxon>unclassified sequences</taxon>
        <taxon>metagenomes</taxon>
        <taxon>ecological metagenomes</taxon>
    </lineage>
</organism>
<comment type="caution">
    <text evidence="1">The sequence shown here is derived from an EMBL/GenBank/DDBJ whole genome shotgun (WGS) entry which is preliminary data.</text>
</comment>
<dbReference type="SUPFAM" id="SSF56731">
    <property type="entry name" value="DNA primase core"/>
    <property type="match status" value="1"/>
</dbReference>
<feature type="non-terminal residue" evidence="1">
    <location>
        <position position="89"/>
    </location>
</feature>